<evidence type="ECO:0000256" key="2">
    <source>
        <dbReference type="ARBA" id="ARBA00022670"/>
    </source>
</evidence>
<evidence type="ECO:0000259" key="7">
    <source>
        <dbReference type="Pfam" id="PF19520"/>
    </source>
</evidence>
<dbReference type="Gene3D" id="3.40.50.1820">
    <property type="entry name" value="alpha/beta hydrolase"/>
    <property type="match status" value="1"/>
</dbReference>
<evidence type="ECO:0000256" key="3">
    <source>
        <dbReference type="ARBA" id="ARBA00022801"/>
    </source>
</evidence>
<dbReference type="PANTHER" id="PTHR11731">
    <property type="entry name" value="PROTEASE FAMILY S9B,C DIPEPTIDYL-PEPTIDASE IV-RELATED"/>
    <property type="match status" value="1"/>
</dbReference>
<evidence type="ECO:0008006" key="10">
    <source>
        <dbReference type="Google" id="ProtNLM"/>
    </source>
</evidence>
<dbReference type="Pfam" id="PF00326">
    <property type="entry name" value="Peptidase_S9"/>
    <property type="match status" value="1"/>
</dbReference>
<organism evidence="8 9">
    <name type="scientific">Arctia plantaginis</name>
    <name type="common">Wood tiger moth</name>
    <name type="synonym">Phalaena plantaginis</name>
    <dbReference type="NCBI Taxonomy" id="874455"/>
    <lineage>
        <taxon>Eukaryota</taxon>
        <taxon>Metazoa</taxon>
        <taxon>Ecdysozoa</taxon>
        <taxon>Arthropoda</taxon>
        <taxon>Hexapoda</taxon>
        <taxon>Insecta</taxon>
        <taxon>Pterygota</taxon>
        <taxon>Neoptera</taxon>
        <taxon>Endopterygota</taxon>
        <taxon>Lepidoptera</taxon>
        <taxon>Glossata</taxon>
        <taxon>Ditrysia</taxon>
        <taxon>Noctuoidea</taxon>
        <taxon>Erebidae</taxon>
        <taxon>Arctiinae</taxon>
        <taxon>Arctia</taxon>
    </lineage>
</organism>
<dbReference type="InterPro" id="IPR029058">
    <property type="entry name" value="AB_hydrolase_fold"/>
</dbReference>
<keyword evidence="2" id="KW-0645">Protease</keyword>
<comment type="similarity">
    <text evidence="1">Belongs to the peptidase S9B family. DPPIV subfamily.</text>
</comment>
<feature type="domain" description="Peptidase S9 prolyl oligopeptidase catalytic" evidence="5">
    <location>
        <begin position="883"/>
        <end position="1084"/>
    </location>
</feature>
<evidence type="ECO:0000259" key="5">
    <source>
        <dbReference type="Pfam" id="PF00326"/>
    </source>
</evidence>
<dbReference type="EMBL" id="CADEBD010000959">
    <property type="protein sequence ID" value="CAB3260995.1"/>
    <property type="molecule type" value="Genomic_DNA"/>
</dbReference>
<feature type="domain" description="Dipeptidylpeptidase IV N-terminal" evidence="6">
    <location>
        <begin position="231"/>
        <end position="587"/>
    </location>
</feature>
<protein>
    <recommendedName>
        <fullName evidence="10">Dipeptidyl peptidase 9</fullName>
    </recommendedName>
</protein>
<dbReference type="InterPro" id="IPR001375">
    <property type="entry name" value="Peptidase_S9_cat"/>
</dbReference>
<keyword evidence="3" id="KW-0378">Hydrolase</keyword>
<dbReference type="Gene3D" id="2.140.10.30">
    <property type="entry name" value="Dipeptidylpeptidase IV, N-terminal domain"/>
    <property type="match status" value="1"/>
</dbReference>
<dbReference type="InterPro" id="IPR050278">
    <property type="entry name" value="Serine_Prot_S9B/DPPIV"/>
</dbReference>
<dbReference type="InterPro" id="IPR002469">
    <property type="entry name" value="Peptidase_S9B_N"/>
</dbReference>
<keyword evidence="4" id="KW-0720">Serine protease</keyword>
<comment type="caution">
    <text evidence="8">The sequence shown here is derived from an EMBL/GenBank/DDBJ whole genome shotgun (WGS) entry which is preliminary data.</text>
</comment>
<feature type="domain" description="Dipeptidyl peptidase 8 /9 ,N-terminal" evidence="7">
    <location>
        <begin position="26"/>
        <end position="129"/>
    </location>
</feature>
<dbReference type="Proteomes" id="UP000494256">
    <property type="component" value="Unassembled WGS sequence"/>
</dbReference>
<evidence type="ECO:0000256" key="4">
    <source>
        <dbReference type="ARBA" id="ARBA00022825"/>
    </source>
</evidence>
<dbReference type="AlphaFoldDB" id="A0A8S1BQ73"/>
<dbReference type="GO" id="GO:0006508">
    <property type="term" value="P:proteolysis"/>
    <property type="evidence" value="ECO:0007669"/>
    <property type="project" value="UniProtKB-KW"/>
</dbReference>
<dbReference type="SUPFAM" id="SSF53474">
    <property type="entry name" value="alpha/beta-Hydrolases"/>
    <property type="match status" value="1"/>
</dbReference>
<accession>A0A8S1BQ73</accession>
<reference evidence="8 9" key="1">
    <citation type="submission" date="2020-04" db="EMBL/GenBank/DDBJ databases">
        <authorList>
            <person name="Wallbank WR R."/>
            <person name="Pardo Diaz C."/>
            <person name="Kozak K."/>
            <person name="Martin S."/>
            <person name="Jiggins C."/>
            <person name="Moest M."/>
            <person name="Warren A I."/>
            <person name="Byers J.R.P. K."/>
            <person name="Montejo-Kovacevich G."/>
            <person name="Yen C E."/>
        </authorList>
    </citation>
    <scope>NUCLEOTIDE SEQUENCE [LARGE SCALE GENOMIC DNA]</scope>
</reference>
<dbReference type="Pfam" id="PF00930">
    <property type="entry name" value="DPPIV_N"/>
    <property type="match status" value="1"/>
</dbReference>
<dbReference type="GO" id="GO:0008239">
    <property type="term" value="F:dipeptidyl-peptidase activity"/>
    <property type="evidence" value="ECO:0007669"/>
    <property type="project" value="TreeGrafter"/>
</dbReference>
<dbReference type="Pfam" id="PF19520">
    <property type="entry name" value="Dpp_8_9_N"/>
    <property type="match status" value="1"/>
</dbReference>
<name>A0A8S1BQ73_ARCPL</name>
<evidence type="ECO:0000259" key="6">
    <source>
        <dbReference type="Pfam" id="PF00930"/>
    </source>
</evidence>
<dbReference type="InterPro" id="IPR045785">
    <property type="entry name" value="Dpp_8/9_N"/>
</dbReference>
<dbReference type="PANTHER" id="PTHR11731:SF193">
    <property type="entry name" value="DIPEPTIDYL PEPTIDASE 9"/>
    <property type="match status" value="1"/>
</dbReference>
<evidence type="ECO:0000313" key="9">
    <source>
        <dbReference type="Proteomes" id="UP000494256"/>
    </source>
</evidence>
<sequence length="1084" mass="121445">METDIMEIRGAGDGAASGEYIRPPSKRYSWAEVRQAVHDLRKELSCLSTMVPLAISFRKLSNGKTRIYFLRNPQNGWEITLLYTDVTLSQQPNTSRLDWKPLIESNVALGVTSGKWSREEQLLWERQRVAAWGIASYELHPSTGRIMFPCASSLFVADEGVSQSPPLVPRSLNTGGGAPLTPAMCPRSPELIAHAARGDIWLAGGHLRRPTRLTYACKGHEPERLADDPRQAGVPCYVTQEEFSRYTGFWWQPQADDDVYRIVYEEVDESEVKIFSFPSSQSSSGEVEEFRFPRAGTPNAKSSLKMVTFRLRKASPTTVLDYYQEAAEHSAELTNGAMEVTDIRWYELRQPLKDTFPWFEYLARVGWTPDGRYVWVQLLDRKQQRLELALIPLEQFSSPTSYEHAPDNLQARNTHYHHGGCDQPIQEIQVLISESAPDAWINVHDILHFLPAPQNQVSFIWASEETGHLHLYLVTCALLPAASERARSVIEMIAEDESNAVGPNVISKEAITAGEWEVMARKIWVDTANQLVYFVGLRETPLERHLYVALLSPPRPQTVQLLTTVGHSRTVDIDEECSMAVITSSNISSVPVTRVYRICTSPSPRLYPLGTITDRTPSADSIEARYNGSWESRCDESDETDGETISLARERSLSISAVPAPQIYSTRLSCGATAYCTLWRCARPGRSPTVLHVYGGPEVQTVTNSYKTVTNSYKVTAARVRRARGADRHQQLQGNRCALHVYGGPEVQTVTNSYKLQSNRCALHVYGGPEVQTVTNSYKVTAARCTCTWARSADRHQQLQGNRCSLHVYGGPEVQTVTNSYKVTAARCTCTWARSADRHQQLQGNRCSLHVYGGAEVQTVTNSYKKMMLTAGRLILIKGIRQLRMHMLAARGFNVVAVDSRGSKHRGRAWEAAIKGKLGQIELDDQVEVLQWLAKETGCIDMERVAIHGWSYGGYLSLLGLATRPNIFRVCVAGAPVTCWRLYDTAYTERYMGAPARAPHAYTRASVLAHAPFFPDQEGRLLIIHGLADENVHFCHTAALTAELVRLGKPHRVQVYPGERHSLRAMHAAKHYEATLLHFLHENL</sequence>
<evidence type="ECO:0000313" key="8">
    <source>
        <dbReference type="EMBL" id="CAB3260995.1"/>
    </source>
</evidence>
<proteinExistence type="inferred from homology"/>
<dbReference type="SUPFAM" id="SSF82171">
    <property type="entry name" value="DPP6 N-terminal domain-like"/>
    <property type="match status" value="1"/>
</dbReference>
<dbReference type="GO" id="GO:0008236">
    <property type="term" value="F:serine-type peptidase activity"/>
    <property type="evidence" value="ECO:0007669"/>
    <property type="project" value="UniProtKB-KW"/>
</dbReference>
<evidence type="ECO:0000256" key="1">
    <source>
        <dbReference type="ARBA" id="ARBA00010036"/>
    </source>
</evidence>
<gene>
    <name evidence="8" type="ORF">APLA_LOCUS17264</name>
</gene>
<dbReference type="OrthoDB" id="370884at2759"/>